<gene>
    <name evidence="2" type="ORF">Mam01_17190</name>
</gene>
<comment type="caution">
    <text evidence="2">The sequence shown here is derived from an EMBL/GenBank/DDBJ whole genome shotgun (WGS) entry which is preliminary data.</text>
</comment>
<proteinExistence type="predicted"/>
<dbReference type="Proteomes" id="UP000651728">
    <property type="component" value="Unassembled WGS sequence"/>
</dbReference>
<sequence length="409" mass="45440">MTYPIVQQQTLEPVMKPSFLQAARRSVSDLPRTLPHQVLVFKHGASLVRGDERYIHGNEPHVLEATSVSVVDMTVGRAVTVQVPIKSAGATEFTVSATFACTVRDPEAVVRDGHQDVAGALTNYLCAHQRLFELGLPYELDAVEQVRGDVAAQLYAYCTMTPPLVSGMEIVLSHVHVAKPEEVAQSQRDREVKRYDLRGDHELKTEARFREREYELQEQDYQHHRISQDRQFARTQASADRSHQIEDAAKMREYLQSGSGAHETLLLSAPDLSPADYTEHLAGFAKDARQDALARVATALDDLRWSRKVSYEMQVKRAEGRIEVIRAAIHRGLFDQAAGEDLLRMLEAGDATAPVDGNSLAGTNQAAVEPTGPAEPRHPVDGDGHSRRAGDGQEHPFRDDPLMEEDMRA</sequence>
<organism evidence="2 3">
    <name type="scientific">Microbispora amethystogenes</name>
    <dbReference type="NCBI Taxonomy" id="1427754"/>
    <lineage>
        <taxon>Bacteria</taxon>
        <taxon>Bacillati</taxon>
        <taxon>Actinomycetota</taxon>
        <taxon>Actinomycetes</taxon>
        <taxon>Streptosporangiales</taxon>
        <taxon>Streptosporangiaceae</taxon>
        <taxon>Microbispora</taxon>
    </lineage>
</organism>
<evidence type="ECO:0008006" key="4">
    <source>
        <dbReference type="Google" id="ProtNLM"/>
    </source>
</evidence>
<dbReference type="EMBL" id="BOOB01000012">
    <property type="protein sequence ID" value="GIH31555.1"/>
    <property type="molecule type" value="Genomic_DNA"/>
</dbReference>
<accession>A0ABQ4F9T8</accession>
<reference evidence="2 3" key="1">
    <citation type="submission" date="2021-01" db="EMBL/GenBank/DDBJ databases">
        <title>Whole genome shotgun sequence of Microbispora amethystogenes NBRC 101907.</title>
        <authorList>
            <person name="Komaki H."/>
            <person name="Tamura T."/>
        </authorList>
    </citation>
    <scope>NUCLEOTIDE SEQUENCE [LARGE SCALE GENOMIC DNA]</scope>
    <source>
        <strain evidence="2 3">NBRC 101907</strain>
    </source>
</reference>
<feature type="region of interest" description="Disordered" evidence="1">
    <location>
        <begin position="354"/>
        <end position="409"/>
    </location>
</feature>
<name>A0ABQ4F9T8_9ACTN</name>
<evidence type="ECO:0000256" key="1">
    <source>
        <dbReference type="SAM" id="MobiDB-lite"/>
    </source>
</evidence>
<protein>
    <recommendedName>
        <fullName evidence="4">Band 7 domain-containing protein</fullName>
    </recommendedName>
</protein>
<evidence type="ECO:0000313" key="3">
    <source>
        <dbReference type="Proteomes" id="UP000651728"/>
    </source>
</evidence>
<evidence type="ECO:0000313" key="2">
    <source>
        <dbReference type="EMBL" id="GIH31555.1"/>
    </source>
</evidence>
<keyword evidence="3" id="KW-1185">Reference proteome</keyword>
<dbReference type="RefSeq" id="WP_204284847.1">
    <property type="nucleotide sequence ID" value="NZ_BAABEJ010000006.1"/>
</dbReference>
<feature type="compositionally biased region" description="Basic and acidic residues" evidence="1">
    <location>
        <begin position="375"/>
        <end position="409"/>
    </location>
</feature>